<feature type="binding site" evidence="7">
    <location>
        <position position="97"/>
    </location>
    <ligand>
        <name>Fe-coproporphyrin III</name>
        <dbReference type="ChEBI" id="CHEBI:68438"/>
    </ligand>
</feature>
<evidence type="ECO:0000256" key="3">
    <source>
        <dbReference type="ARBA" id="ARBA00023133"/>
    </source>
</evidence>
<dbReference type="EMBL" id="JACHMW010000001">
    <property type="protein sequence ID" value="MBB5847793.1"/>
    <property type="molecule type" value="Genomic_DNA"/>
</dbReference>
<dbReference type="Pfam" id="PF00762">
    <property type="entry name" value="Ferrochelatase"/>
    <property type="match status" value="1"/>
</dbReference>
<proteinExistence type="inferred from homology"/>
<dbReference type="SUPFAM" id="SSF53800">
    <property type="entry name" value="Chelatase"/>
    <property type="match status" value="1"/>
</dbReference>
<comment type="pathway">
    <text evidence="1 7">Porphyrin-containing compound metabolism; protoheme biosynthesis.</text>
</comment>
<keyword evidence="7" id="KW-0479">Metal-binding</keyword>
<keyword evidence="5 7" id="KW-0627">Porphyrin biosynthesis</keyword>
<feature type="binding site" evidence="7">
    <location>
        <position position="166"/>
    </location>
    <ligand>
        <name>Fe-coproporphyrin III</name>
        <dbReference type="ChEBI" id="CHEBI:68438"/>
    </ligand>
</feature>
<evidence type="ECO:0000256" key="7">
    <source>
        <dbReference type="HAMAP-Rule" id="MF_00323"/>
    </source>
</evidence>
<dbReference type="Proteomes" id="UP000567246">
    <property type="component" value="Unassembled WGS sequence"/>
</dbReference>
<dbReference type="AlphaFoldDB" id="A0A7W9JHJ9"/>
<feature type="region of interest" description="Disordered" evidence="9">
    <location>
        <begin position="432"/>
        <end position="451"/>
    </location>
</feature>
<keyword evidence="11" id="KW-1185">Reference proteome</keyword>
<dbReference type="GO" id="GO:0046872">
    <property type="term" value="F:metal ion binding"/>
    <property type="evidence" value="ECO:0007669"/>
    <property type="project" value="UniProtKB-KW"/>
</dbReference>
<evidence type="ECO:0000313" key="10">
    <source>
        <dbReference type="EMBL" id="MBB5847793.1"/>
    </source>
</evidence>
<dbReference type="GO" id="GO:0005737">
    <property type="term" value="C:cytoplasm"/>
    <property type="evidence" value="ECO:0007669"/>
    <property type="project" value="UniProtKB-SubCell"/>
</dbReference>
<name>A0A7W9JHJ9_9MICC</name>
<keyword evidence="2 7" id="KW-0408">Iron</keyword>
<evidence type="ECO:0000313" key="11">
    <source>
        <dbReference type="Proteomes" id="UP000567246"/>
    </source>
</evidence>
<dbReference type="HAMAP" id="MF_00323">
    <property type="entry name" value="Ferrochelatase"/>
    <property type="match status" value="1"/>
</dbReference>
<dbReference type="PANTHER" id="PTHR11108:SF1">
    <property type="entry name" value="FERROCHELATASE, MITOCHONDRIAL"/>
    <property type="match status" value="1"/>
</dbReference>
<dbReference type="CDD" id="cd00419">
    <property type="entry name" value="Ferrochelatase_C"/>
    <property type="match status" value="1"/>
</dbReference>
<comment type="similarity">
    <text evidence="7 8">Belongs to the ferrochelatase family.</text>
</comment>
<keyword evidence="7" id="KW-0963">Cytoplasm</keyword>
<comment type="caution">
    <text evidence="10">The sequence shown here is derived from an EMBL/GenBank/DDBJ whole genome shotgun (WGS) entry which is preliminary data.</text>
</comment>
<feature type="region of interest" description="Disordered" evidence="9">
    <location>
        <begin position="1"/>
        <end position="23"/>
    </location>
</feature>
<keyword evidence="4 7" id="KW-0456">Lyase</keyword>
<organism evidence="10 11">
    <name type="scientific">Micrococcus endophyticus</name>
    <dbReference type="NCBI Taxonomy" id="455343"/>
    <lineage>
        <taxon>Bacteria</taxon>
        <taxon>Bacillati</taxon>
        <taxon>Actinomycetota</taxon>
        <taxon>Actinomycetes</taxon>
        <taxon>Micrococcales</taxon>
        <taxon>Micrococcaceae</taxon>
        <taxon>Micrococcus</taxon>
    </lineage>
</organism>
<evidence type="ECO:0000256" key="9">
    <source>
        <dbReference type="SAM" id="MobiDB-lite"/>
    </source>
</evidence>
<dbReference type="GO" id="GO:0006783">
    <property type="term" value="P:heme biosynthetic process"/>
    <property type="evidence" value="ECO:0007669"/>
    <property type="project" value="UniProtKB-UniRule"/>
</dbReference>
<evidence type="ECO:0000256" key="5">
    <source>
        <dbReference type="ARBA" id="ARBA00023244"/>
    </source>
</evidence>
<comment type="catalytic activity">
    <reaction evidence="6">
        <text>Fe-coproporphyrin III + 2 H(+) = coproporphyrin III + Fe(2+)</text>
        <dbReference type="Rhea" id="RHEA:49572"/>
        <dbReference type="ChEBI" id="CHEBI:15378"/>
        <dbReference type="ChEBI" id="CHEBI:29033"/>
        <dbReference type="ChEBI" id="CHEBI:68438"/>
        <dbReference type="ChEBI" id="CHEBI:131725"/>
        <dbReference type="EC" id="4.99.1.9"/>
    </reaction>
    <physiologicalReaction direction="right-to-left" evidence="6">
        <dbReference type="Rhea" id="RHEA:49574"/>
    </physiologicalReaction>
</comment>
<dbReference type="InterPro" id="IPR001015">
    <property type="entry name" value="Ferrochelatase"/>
</dbReference>
<protein>
    <recommendedName>
        <fullName evidence="7">Coproporphyrin III ferrochelatase</fullName>
        <ecNumber evidence="7">4.99.1.9</ecNumber>
    </recommendedName>
</protein>
<reference evidence="10 11" key="1">
    <citation type="submission" date="2020-08" db="EMBL/GenBank/DDBJ databases">
        <title>Sequencing the genomes of 1000 actinobacteria strains.</title>
        <authorList>
            <person name="Klenk H.-P."/>
        </authorList>
    </citation>
    <scope>NUCLEOTIDE SEQUENCE [LARGE SCALE GENOMIC DNA]</scope>
    <source>
        <strain evidence="10 11">DSM 17945</strain>
    </source>
</reference>
<feature type="binding site" evidence="7">
    <location>
        <position position="229"/>
    </location>
    <ligand>
        <name>Fe(2+)</name>
        <dbReference type="ChEBI" id="CHEBI:29033"/>
    </ligand>
</feature>
<gene>
    <name evidence="7" type="primary">cpfC</name>
    <name evidence="10" type="ORF">HDA33_000357</name>
</gene>
<dbReference type="UniPathway" id="UPA00252"/>
<dbReference type="InterPro" id="IPR033644">
    <property type="entry name" value="Ferrochelatase_C"/>
</dbReference>
<comment type="subcellular location">
    <subcellularLocation>
        <location evidence="7">Cytoplasm</location>
    </subcellularLocation>
</comment>
<dbReference type="InterPro" id="IPR033659">
    <property type="entry name" value="Ferrochelatase_N"/>
</dbReference>
<dbReference type="GO" id="GO:0004325">
    <property type="term" value="F:ferrochelatase activity"/>
    <property type="evidence" value="ECO:0007669"/>
    <property type="project" value="UniProtKB-UniRule"/>
</dbReference>
<dbReference type="EC" id="4.99.1.9" evidence="7"/>
<feature type="binding site" evidence="7">
    <location>
        <position position="344"/>
    </location>
    <ligand>
        <name>Fe(2+)</name>
        <dbReference type="ChEBI" id="CHEBI:29033"/>
    </ligand>
</feature>
<comment type="caution">
    <text evidence="7">Lacks conserved residue(s) required for the propagation of feature annotation.</text>
</comment>
<comment type="function">
    <text evidence="7">Involved in coproporphyrin-dependent heme b biosynthesis. Catalyzes the insertion of ferrous iron into coproporphyrin III to form Fe-coproporphyrin III.</text>
</comment>
<dbReference type="NCBIfam" id="NF000689">
    <property type="entry name" value="PRK00035.2-1"/>
    <property type="match status" value="1"/>
</dbReference>
<dbReference type="Gene3D" id="3.40.50.1400">
    <property type="match status" value="2"/>
</dbReference>
<evidence type="ECO:0000256" key="2">
    <source>
        <dbReference type="ARBA" id="ARBA00023004"/>
    </source>
</evidence>
<dbReference type="PANTHER" id="PTHR11108">
    <property type="entry name" value="FERROCHELATASE"/>
    <property type="match status" value="1"/>
</dbReference>
<sequence>MTAAPEPRADAPVHTGPDAGVAPTLRAPEKAAAGVDFDVCGVMAPKDYDALLLASFGGPEGQDDVIPFLRNVTRGRGIPDERLEEVATHYRANGGVSPINAQNRALKAAIEDELAARGLDLPVYWGNRNWEPYFPDTLERMHADGHRRILTVTTSAYSCYSSCRQYREDMGMAMEQTGLTGKVDLDKTRQYFNHPGFIEPFRDGLRADLASLREELGDDARIHVLFATHSIPTSDAAAAGPRGLAADLRAQAGAEPGEEGADVYSAQHLDVAREILAGVPEAADVPWSLVYQSRSGPPSVPWLEPDINDAMEHLAGEDAETDAQGRAVAGFVVVPLGFVSDHMEVLWDLDTEARQTAADLGVGFRRSPTPGTDPRFVSGLVDIVEERLGRREGRAAAGCFPAWYDVCRPDCCTKVMRDGTVRPTTSAVDADVRGLTEHEAGTAPAGRTEEG</sequence>
<evidence type="ECO:0000256" key="8">
    <source>
        <dbReference type="RuleBase" id="RU004185"/>
    </source>
</evidence>
<keyword evidence="3 7" id="KW-0350">Heme biosynthesis</keyword>
<accession>A0A7W9JHJ9</accession>
<evidence type="ECO:0000256" key="4">
    <source>
        <dbReference type="ARBA" id="ARBA00023239"/>
    </source>
</evidence>
<evidence type="ECO:0000256" key="6">
    <source>
        <dbReference type="ARBA" id="ARBA00024536"/>
    </source>
</evidence>
<evidence type="ECO:0000256" key="1">
    <source>
        <dbReference type="ARBA" id="ARBA00004744"/>
    </source>
</evidence>
<dbReference type="RefSeq" id="WP_184170295.1">
    <property type="nucleotide sequence ID" value="NZ_BAABAG010000010.1"/>
</dbReference>
<dbReference type="CDD" id="cd03411">
    <property type="entry name" value="Ferrochelatase_N"/>
    <property type="match status" value="1"/>
</dbReference>